<keyword evidence="2" id="KW-1185">Reference proteome</keyword>
<evidence type="ECO:0000313" key="2">
    <source>
        <dbReference type="Proteomes" id="UP000230000"/>
    </source>
</evidence>
<dbReference type="AlphaFoldDB" id="A0A2M9CUL1"/>
<dbReference type="EMBL" id="PGFG01000001">
    <property type="protein sequence ID" value="PJJ75604.1"/>
    <property type="molecule type" value="Genomic_DNA"/>
</dbReference>
<protein>
    <submittedName>
        <fullName evidence="1">VirE-like protein</fullName>
    </submittedName>
</protein>
<name>A0A2M9CUL1_9BACT</name>
<dbReference type="NCBIfam" id="NF040562">
    <property type="entry name" value="PrimPol_Db"/>
    <property type="match status" value="1"/>
</dbReference>
<accession>A0A2M9CUL1</accession>
<gene>
    <name evidence="1" type="ORF">BXY57_1184</name>
</gene>
<evidence type="ECO:0000313" key="1">
    <source>
        <dbReference type="EMBL" id="PJJ75604.1"/>
    </source>
</evidence>
<dbReference type="Proteomes" id="UP000230000">
    <property type="component" value="Unassembled WGS sequence"/>
</dbReference>
<proteinExistence type="predicted"/>
<reference evidence="1 2" key="1">
    <citation type="submission" date="2017-11" db="EMBL/GenBank/DDBJ databases">
        <title>Genomic Encyclopedia of Archaeal and Bacterial Type Strains, Phase II (KMG-II): From Individual Species to Whole Genera.</title>
        <authorList>
            <person name="Goeker M."/>
        </authorList>
    </citation>
    <scope>NUCLEOTIDE SEQUENCE [LARGE SCALE GENOMIC DNA]</scope>
    <source>
        <strain evidence="1 2">DSM 27268</strain>
    </source>
</reference>
<comment type="caution">
    <text evidence="1">The sequence shown here is derived from an EMBL/GenBank/DDBJ whole genome shotgun (WGS) entry which is preliminary data.</text>
</comment>
<dbReference type="OrthoDB" id="1522635at2"/>
<organism evidence="1 2">
    <name type="scientific">Thermoflavifilum aggregans</name>
    <dbReference type="NCBI Taxonomy" id="454188"/>
    <lineage>
        <taxon>Bacteria</taxon>
        <taxon>Pseudomonadati</taxon>
        <taxon>Bacteroidota</taxon>
        <taxon>Chitinophagia</taxon>
        <taxon>Chitinophagales</taxon>
        <taxon>Chitinophagaceae</taxon>
        <taxon>Thermoflavifilum</taxon>
    </lineage>
</organism>
<sequence length="346" mass="40823">MISYGINITNSDDPLQKTTIELLARKIVYPPADLQEKVSYLRKLKLIEYKQYQRLKLQLPYFCCALFHHSLRKKEHFYSISCFVIDLQDTLEEEYNKQDILNKLKQDPRVHFIYSPVGGDGLRILFSLHEPCYDPGLFVYFYKTFVRKFATSHQLERVIDWRIPDITDAFLLSADPAAWLASDPQTIDMSKYIGDDDPEAIMDDVKYFDTRAKKVKKEVGLSDRNLNSLSDEKRIWIRKKLNPNYRTRVSHDKEDLNLFQDLMLHIEEELARNGIRVVFYQNISHGMQVHVVCQDNPEQWAELNIFRDKKRYSVLKALKTTSNRELADKVSLIILRYMSDNMESSY</sequence>
<dbReference type="RefSeq" id="WP_100314189.1">
    <property type="nucleotide sequence ID" value="NZ_PGFG01000001.1"/>
</dbReference>